<evidence type="ECO:0000313" key="2">
    <source>
        <dbReference type="Proteomes" id="UP001610432"/>
    </source>
</evidence>
<keyword evidence="2" id="KW-1185">Reference proteome</keyword>
<evidence type="ECO:0000313" key="1">
    <source>
        <dbReference type="EMBL" id="KAL2867041.1"/>
    </source>
</evidence>
<comment type="caution">
    <text evidence="1">The sequence shown here is derived from an EMBL/GenBank/DDBJ whole genome shotgun (WGS) entry which is preliminary data.</text>
</comment>
<dbReference type="RefSeq" id="XP_070886020.1">
    <property type="nucleotide sequence ID" value="XM_071029154.1"/>
</dbReference>
<sequence>MAETISRAKDVPALTSLRSFSHSHIHVRQSGGYPRERARADDLFLATLFFIEKSPNYLWVSRYEQKNRRRARELG</sequence>
<dbReference type="EMBL" id="JBFXLQ010000021">
    <property type="protein sequence ID" value="KAL2867041.1"/>
    <property type="molecule type" value="Genomic_DNA"/>
</dbReference>
<protein>
    <submittedName>
        <fullName evidence="1">Uncharacterized protein</fullName>
    </submittedName>
</protein>
<reference evidence="1 2" key="1">
    <citation type="submission" date="2024-07" db="EMBL/GenBank/DDBJ databases">
        <title>Section-level genome sequencing and comparative genomics of Aspergillus sections Usti and Cavernicolus.</title>
        <authorList>
            <consortium name="Lawrence Berkeley National Laboratory"/>
            <person name="Nybo J.L."/>
            <person name="Vesth T.C."/>
            <person name="Theobald S."/>
            <person name="Frisvad J.C."/>
            <person name="Larsen T.O."/>
            <person name="Kjaerboelling I."/>
            <person name="Rothschild-Mancinelli K."/>
            <person name="Lyhne E.K."/>
            <person name="Kogle M.E."/>
            <person name="Barry K."/>
            <person name="Clum A."/>
            <person name="Na H."/>
            <person name="Ledsgaard L."/>
            <person name="Lin J."/>
            <person name="Lipzen A."/>
            <person name="Kuo A."/>
            <person name="Riley R."/>
            <person name="Mondo S."/>
            <person name="Labutti K."/>
            <person name="Haridas S."/>
            <person name="Pangalinan J."/>
            <person name="Salamov A.A."/>
            <person name="Simmons B.A."/>
            <person name="Magnuson J.K."/>
            <person name="Chen J."/>
            <person name="Drula E."/>
            <person name="Henrissat B."/>
            <person name="Wiebenga A."/>
            <person name="Lubbers R.J."/>
            <person name="Gomes A.C."/>
            <person name="Macurrencykelacurrency M.R."/>
            <person name="Stajich J."/>
            <person name="Grigoriev I.V."/>
            <person name="Mortensen U.H."/>
            <person name="De Vries R.P."/>
            <person name="Baker S.E."/>
            <person name="Andersen M.R."/>
        </authorList>
    </citation>
    <scope>NUCLEOTIDE SEQUENCE [LARGE SCALE GENOMIC DNA]</scope>
    <source>
        <strain evidence="1 2">CBS 449.75</strain>
    </source>
</reference>
<accession>A0ABR4LRG5</accession>
<dbReference type="Proteomes" id="UP001610432">
    <property type="component" value="Unassembled WGS sequence"/>
</dbReference>
<organism evidence="1 2">
    <name type="scientific">Aspergillus lucknowensis</name>
    <dbReference type="NCBI Taxonomy" id="176173"/>
    <lineage>
        <taxon>Eukaryota</taxon>
        <taxon>Fungi</taxon>
        <taxon>Dikarya</taxon>
        <taxon>Ascomycota</taxon>
        <taxon>Pezizomycotina</taxon>
        <taxon>Eurotiomycetes</taxon>
        <taxon>Eurotiomycetidae</taxon>
        <taxon>Eurotiales</taxon>
        <taxon>Aspergillaceae</taxon>
        <taxon>Aspergillus</taxon>
        <taxon>Aspergillus subgen. Nidulantes</taxon>
    </lineage>
</organism>
<gene>
    <name evidence="1" type="ORF">BJX67DRAFT_353782</name>
</gene>
<name>A0ABR4LRG5_9EURO</name>
<proteinExistence type="predicted"/>
<dbReference type="GeneID" id="98144226"/>